<feature type="transmembrane region" description="Helical" evidence="21">
    <location>
        <begin position="365"/>
        <end position="390"/>
    </location>
</feature>
<dbReference type="SMART" id="SM00343">
    <property type="entry name" value="ZnF_C2HC"/>
    <property type="match status" value="1"/>
</dbReference>
<keyword evidence="5" id="KW-0813">Transport</keyword>
<dbReference type="InterPro" id="IPR019365">
    <property type="entry name" value="TVP18/Ca-channel_flower"/>
</dbReference>
<comment type="subunit">
    <text evidence="19">Homomultimer. Associates with the dally/ magu complex.</text>
</comment>
<dbReference type="Gene3D" id="4.10.60.10">
    <property type="entry name" value="Zinc finger, CCHC-type"/>
    <property type="match status" value="1"/>
</dbReference>
<evidence type="ECO:0000259" key="22">
    <source>
        <dbReference type="PROSITE" id="PS50158"/>
    </source>
</evidence>
<evidence type="ECO:0000256" key="13">
    <source>
        <dbReference type="ARBA" id="ARBA00023065"/>
    </source>
</evidence>
<evidence type="ECO:0000256" key="1">
    <source>
        <dbReference type="ARBA" id="ARBA00004177"/>
    </source>
</evidence>
<dbReference type="GO" id="GO:0005768">
    <property type="term" value="C:endosome"/>
    <property type="evidence" value="ECO:0007669"/>
    <property type="project" value="UniProtKB-SubCell"/>
</dbReference>
<keyword evidence="9 21" id="KW-0812">Transmembrane</keyword>
<evidence type="ECO:0000256" key="20">
    <source>
        <dbReference type="PROSITE-ProRule" id="PRU00047"/>
    </source>
</evidence>
<feature type="domain" description="CCHC-type" evidence="22">
    <location>
        <begin position="237"/>
        <end position="251"/>
    </location>
</feature>
<evidence type="ECO:0000256" key="17">
    <source>
        <dbReference type="ARBA" id="ARBA00023329"/>
    </source>
</evidence>
<evidence type="ECO:0000313" key="24">
    <source>
        <dbReference type="Proteomes" id="UP000494256"/>
    </source>
</evidence>
<evidence type="ECO:0000256" key="5">
    <source>
        <dbReference type="ARBA" id="ARBA00022448"/>
    </source>
</evidence>
<reference evidence="23 24" key="1">
    <citation type="submission" date="2020-04" db="EMBL/GenBank/DDBJ databases">
        <authorList>
            <person name="Wallbank WR R."/>
            <person name="Pardo Diaz C."/>
            <person name="Kozak K."/>
            <person name="Martin S."/>
            <person name="Jiggins C."/>
            <person name="Moest M."/>
            <person name="Warren A I."/>
            <person name="Byers J.R.P. K."/>
            <person name="Montejo-Kovacevich G."/>
            <person name="Yen C E."/>
        </authorList>
    </citation>
    <scope>NUCLEOTIDE SEQUENCE [LARGE SCALE GENOMIC DNA]</scope>
</reference>
<proteinExistence type="inferred from homology"/>
<dbReference type="PANTHER" id="PTHR13314">
    <property type="entry name" value="CALCIUM CHANNEL FLOWER HOMOLOG"/>
    <property type="match status" value="1"/>
</dbReference>
<feature type="transmembrane region" description="Helical" evidence="21">
    <location>
        <begin position="335"/>
        <end position="359"/>
    </location>
</feature>
<keyword evidence="11" id="KW-0106">Calcium</keyword>
<evidence type="ECO:0000256" key="6">
    <source>
        <dbReference type="ARBA" id="ARBA00022568"/>
    </source>
</evidence>
<evidence type="ECO:0000256" key="21">
    <source>
        <dbReference type="SAM" id="Phobius"/>
    </source>
</evidence>
<dbReference type="GO" id="GO:0030672">
    <property type="term" value="C:synaptic vesicle membrane"/>
    <property type="evidence" value="ECO:0007669"/>
    <property type="project" value="UniProtKB-SubCell"/>
</dbReference>
<organism evidence="23 24">
    <name type="scientific">Arctia plantaginis</name>
    <name type="common">Wood tiger moth</name>
    <name type="synonym">Phalaena plantaginis</name>
    <dbReference type="NCBI Taxonomy" id="874455"/>
    <lineage>
        <taxon>Eukaryota</taxon>
        <taxon>Metazoa</taxon>
        <taxon>Ecdysozoa</taxon>
        <taxon>Arthropoda</taxon>
        <taxon>Hexapoda</taxon>
        <taxon>Insecta</taxon>
        <taxon>Pterygota</taxon>
        <taxon>Neoptera</taxon>
        <taxon>Endopterygota</taxon>
        <taxon>Lepidoptera</taxon>
        <taxon>Glossata</taxon>
        <taxon>Ditrysia</taxon>
        <taxon>Noctuoidea</taxon>
        <taxon>Erebidae</taxon>
        <taxon>Arctiinae</taxon>
        <taxon>Arctia</taxon>
    </lineage>
</organism>
<keyword evidence="8" id="KW-0107">Calcium channel</keyword>
<sequence>MSLSDKLTSLMARPGGDNAQRDDVPWWMRYAGRGVGTFGGFQEKKKIALFITLIGPESYETLKNLVSPEVPSSLSYTKSVEVLKGHYIEKKSAIAARYEFYQYKQKENQSINDFVVQIKRLAANCQFKTFLKEALRDRFVSGLRNDILISKLLSEPDDLSFEKGIQMALAFESAERDTKYIQPDGNIHLVKKPQYRQGSKAQVPHLEQNLKLEGKLECRRCGGAHLTTRCFKKEWICFVCKKPGHLANKCRFKLSMKGNNVKNVEQEKEVNCDNFDSSNIVSQLKVKYKEVFSKDRSSHILNFKAKLKLRDGATPTFHKAYSIPYSKKQEVEAELLNLVKSVAIILGLINCLSIVLLNISCLIAGIWQMLAGFVVIVCEAPCCCFFVDYVQTLSDKVETRPYWNKAVLYIALAIPPFCLCFLSMSTWFGSGLIFATGIIYGMMALGKKASIDDMRTSAANLEAGVGQPTTATRANLVTNEQPISYTGAPRH</sequence>
<keyword evidence="14 21" id="KW-0472">Membrane</keyword>
<dbReference type="SMART" id="SM01077">
    <property type="entry name" value="Cg6151-P"/>
    <property type="match status" value="1"/>
</dbReference>
<evidence type="ECO:0000256" key="4">
    <source>
        <dbReference type="ARBA" id="ARBA00016120"/>
    </source>
</evidence>
<evidence type="ECO:0000256" key="14">
    <source>
        <dbReference type="ARBA" id="ARBA00023136"/>
    </source>
</evidence>
<comment type="caution">
    <text evidence="23">The sequence shown here is derived from an EMBL/GenBank/DDBJ whole genome shotgun (WGS) entry which is preliminary data.</text>
</comment>
<keyword evidence="20" id="KW-0863">Zinc-finger</keyword>
<dbReference type="GO" id="GO:0003676">
    <property type="term" value="F:nucleic acid binding"/>
    <property type="evidence" value="ECO:0007669"/>
    <property type="project" value="InterPro"/>
</dbReference>
<keyword evidence="7" id="KW-0254">Endocytosis</keyword>
<feature type="transmembrane region" description="Helical" evidence="21">
    <location>
        <begin position="428"/>
        <end position="446"/>
    </location>
</feature>
<dbReference type="PROSITE" id="PS50158">
    <property type="entry name" value="ZF_CCHC"/>
    <property type="match status" value="1"/>
</dbReference>
<evidence type="ECO:0000256" key="18">
    <source>
        <dbReference type="ARBA" id="ARBA00034111"/>
    </source>
</evidence>
<dbReference type="GO" id="GO:0005262">
    <property type="term" value="F:calcium channel activity"/>
    <property type="evidence" value="ECO:0007669"/>
    <property type="project" value="UniProtKB-KW"/>
</dbReference>
<dbReference type="GO" id="GO:0042734">
    <property type="term" value="C:presynaptic membrane"/>
    <property type="evidence" value="ECO:0007669"/>
    <property type="project" value="UniProtKB-SubCell"/>
</dbReference>
<dbReference type="InterPro" id="IPR001878">
    <property type="entry name" value="Znf_CCHC"/>
</dbReference>
<keyword evidence="13" id="KW-0406">Ion transport</keyword>
<dbReference type="AlphaFoldDB" id="A0A8S0ZDP1"/>
<dbReference type="PANTHER" id="PTHR13314:SF2">
    <property type="entry name" value="CALCIUM CHANNEL FLOWER HOMOLOG"/>
    <property type="match status" value="1"/>
</dbReference>
<keyword evidence="15" id="KW-0966">Cell projection</keyword>
<dbReference type="GO" id="GO:0006897">
    <property type="term" value="P:endocytosis"/>
    <property type="evidence" value="ECO:0007669"/>
    <property type="project" value="UniProtKB-KW"/>
</dbReference>
<evidence type="ECO:0000256" key="7">
    <source>
        <dbReference type="ARBA" id="ARBA00022583"/>
    </source>
</evidence>
<accession>A0A8S0ZDP1</accession>
<keyword evidence="6" id="KW-0109">Calcium transport</keyword>
<evidence type="ECO:0000256" key="19">
    <source>
        <dbReference type="ARBA" id="ARBA00046506"/>
    </source>
</evidence>
<keyword evidence="12 21" id="KW-1133">Transmembrane helix</keyword>
<keyword evidence="20" id="KW-0862">Zinc</keyword>
<keyword evidence="10" id="KW-0967">Endosome</keyword>
<keyword evidence="16" id="KW-0407">Ion channel</keyword>
<evidence type="ECO:0000256" key="15">
    <source>
        <dbReference type="ARBA" id="ARBA00023273"/>
    </source>
</evidence>
<evidence type="ECO:0000256" key="9">
    <source>
        <dbReference type="ARBA" id="ARBA00022692"/>
    </source>
</evidence>
<dbReference type="OrthoDB" id="5957327at2759"/>
<evidence type="ECO:0000313" key="23">
    <source>
        <dbReference type="EMBL" id="CAB3231522.1"/>
    </source>
</evidence>
<evidence type="ECO:0000256" key="3">
    <source>
        <dbReference type="ARBA" id="ARBA00010023"/>
    </source>
</evidence>
<evidence type="ECO:0000256" key="16">
    <source>
        <dbReference type="ARBA" id="ARBA00023303"/>
    </source>
</evidence>
<evidence type="ECO:0000256" key="11">
    <source>
        <dbReference type="ARBA" id="ARBA00022837"/>
    </source>
</evidence>
<dbReference type="Proteomes" id="UP000494256">
    <property type="component" value="Unassembled WGS sequence"/>
</dbReference>
<protein>
    <recommendedName>
        <fullName evidence="4">Calcium channel flower</fullName>
    </recommendedName>
</protein>
<evidence type="ECO:0000256" key="8">
    <source>
        <dbReference type="ARBA" id="ARBA00022673"/>
    </source>
</evidence>
<dbReference type="GO" id="GO:0008270">
    <property type="term" value="F:zinc ion binding"/>
    <property type="evidence" value="ECO:0007669"/>
    <property type="project" value="UniProtKB-KW"/>
</dbReference>
<dbReference type="Pfam" id="PF10233">
    <property type="entry name" value="Cg6151-P"/>
    <property type="match status" value="1"/>
</dbReference>
<keyword evidence="17" id="KW-0968">Cytoplasmic vesicle</keyword>
<comment type="subcellular location">
    <subcellularLocation>
        <location evidence="2">Cytoplasmic vesicle</location>
        <location evidence="2">Secretory vesicle</location>
        <location evidence="2">Synaptic vesicle membrane</location>
        <topology evidence="2">Multi-pass membrane protein</topology>
    </subcellularLocation>
    <subcellularLocation>
        <location evidence="1">Endosome</location>
    </subcellularLocation>
    <subcellularLocation>
        <location evidence="18">Presynaptic cell membrane</location>
    </subcellularLocation>
</comment>
<evidence type="ECO:0000256" key="10">
    <source>
        <dbReference type="ARBA" id="ARBA00022753"/>
    </source>
</evidence>
<name>A0A8S0ZDP1_ARCPL</name>
<comment type="similarity">
    <text evidence="3">Belongs to the calcium channel flower family.</text>
</comment>
<evidence type="ECO:0000256" key="12">
    <source>
        <dbReference type="ARBA" id="ARBA00022989"/>
    </source>
</evidence>
<keyword evidence="20" id="KW-0479">Metal-binding</keyword>
<evidence type="ECO:0000256" key="2">
    <source>
        <dbReference type="ARBA" id="ARBA00004644"/>
    </source>
</evidence>
<gene>
    <name evidence="23" type="ORF">APLA_LOCUS5238</name>
</gene>
<dbReference type="EMBL" id="CADEBD010000288">
    <property type="protein sequence ID" value="CAB3231522.1"/>
    <property type="molecule type" value="Genomic_DNA"/>
</dbReference>